<keyword evidence="2" id="KW-1133">Transmembrane helix</keyword>
<keyword evidence="2" id="KW-0472">Membrane</keyword>
<keyword evidence="4" id="KW-1185">Reference proteome</keyword>
<feature type="transmembrane region" description="Helical" evidence="2">
    <location>
        <begin position="199"/>
        <end position="221"/>
    </location>
</feature>
<feature type="compositionally biased region" description="Polar residues" evidence="1">
    <location>
        <begin position="173"/>
        <end position="184"/>
    </location>
</feature>
<dbReference type="AlphaFoldDB" id="A0A553HT31"/>
<evidence type="ECO:0000313" key="3">
    <source>
        <dbReference type="EMBL" id="TRX91109.1"/>
    </source>
</evidence>
<dbReference type="OrthoDB" id="4777828at2759"/>
<organism evidence="3 4">
    <name type="scientific">Xylaria flabelliformis</name>
    <dbReference type="NCBI Taxonomy" id="2512241"/>
    <lineage>
        <taxon>Eukaryota</taxon>
        <taxon>Fungi</taxon>
        <taxon>Dikarya</taxon>
        <taxon>Ascomycota</taxon>
        <taxon>Pezizomycotina</taxon>
        <taxon>Sordariomycetes</taxon>
        <taxon>Xylariomycetidae</taxon>
        <taxon>Xylariales</taxon>
        <taxon>Xylariaceae</taxon>
        <taxon>Xylaria</taxon>
    </lineage>
</organism>
<feature type="compositionally biased region" description="Polar residues" evidence="1">
    <location>
        <begin position="302"/>
        <end position="317"/>
    </location>
</feature>
<dbReference type="STRING" id="2512241.A0A553HT31"/>
<evidence type="ECO:0000313" key="4">
    <source>
        <dbReference type="Proteomes" id="UP000319160"/>
    </source>
</evidence>
<protein>
    <submittedName>
        <fullName evidence="3">Uncharacterized protein</fullName>
    </submittedName>
</protein>
<feature type="region of interest" description="Disordered" evidence="1">
    <location>
        <begin position="161"/>
        <end position="192"/>
    </location>
</feature>
<feature type="region of interest" description="Disordered" evidence="1">
    <location>
        <begin position="292"/>
        <end position="323"/>
    </location>
</feature>
<sequence>MAETQVLARPISTWMSFANATITVPISSTTLSTTSDASPSPSITFLPTPTISTTIPPPTSSASTVSSSVLSTLPSSTLDLSTTSSLRIPTVAFSSSSTISSLMELIPDAPLVPISISSPSLPTSSVTSATIPGTSISQSTSNLPSFPGPGTAPIIPNLTPVDVSSPLSPPTQPNLNIPTPNPTSEFAPPPGGSHRTPPILMIIAIVISIFIFILLVTLLVLRQVSLRQHAQRRTIDIPITGNSSHSMASTYHSAHRGEVRIVISRPPGEARLWPVPPGHPSHYFSEPRIVTEREESGAADPNQWSVTSQDGSNSLPETRTGMGWGRASARVGVGRAY</sequence>
<dbReference type="EMBL" id="VFLP01000049">
    <property type="protein sequence ID" value="TRX91109.1"/>
    <property type="molecule type" value="Genomic_DNA"/>
</dbReference>
<proteinExistence type="predicted"/>
<reference evidence="4" key="1">
    <citation type="submission" date="2019-06" db="EMBL/GenBank/DDBJ databases">
        <title>Draft genome sequence of the griseofulvin-producing fungus Xylaria cubensis strain G536.</title>
        <authorList>
            <person name="Mead M.E."/>
            <person name="Raja H.A."/>
            <person name="Steenwyk J.L."/>
            <person name="Knowles S.L."/>
            <person name="Oberlies N.H."/>
            <person name="Rokas A."/>
        </authorList>
    </citation>
    <scope>NUCLEOTIDE SEQUENCE [LARGE SCALE GENOMIC DNA]</scope>
    <source>
        <strain evidence="4">G536</strain>
    </source>
</reference>
<evidence type="ECO:0000256" key="1">
    <source>
        <dbReference type="SAM" id="MobiDB-lite"/>
    </source>
</evidence>
<accession>A0A553HT31</accession>
<keyword evidence="2" id="KW-0812">Transmembrane</keyword>
<name>A0A553HT31_9PEZI</name>
<gene>
    <name evidence="3" type="ORF">FHL15_008091</name>
</gene>
<evidence type="ECO:0000256" key="2">
    <source>
        <dbReference type="SAM" id="Phobius"/>
    </source>
</evidence>
<comment type="caution">
    <text evidence="3">The sequence shown here is derived from an EMBL/GenBank/DDBJ whole genome shotgun (WGS) entry which is preliminary data.</text>
</comment>
<dbReference type="Proteomes" id="UP000319160">
    <property type="component" value="Unassembled WGS sequence"/>
</dbReference>